<keyword evidence="2" id="KW-0378">Hydrolase</keyword>
<name>A0A399ESZ3_9DEIN</name>
<dbReference type="SUPFAM" id="SSF109604">
    <property type="entry name" value="HD-domain/PDEase-like"/>
    <property type="match status" value="1"/>
</dbReference>
<reference evidence="2 3" key="1">
    <citation type="submission" date="2018-08" db="EMBL/GenBank/DDBJ databases">
        <title>Meiothermus roseus NBRC 110900 genome sequencing project.</title>
        <authorList>
            <person name="Da Costa M.S."/>
            <person name="Albuquerque L."/>
            <person name="Raposo P."/>
            <person name="Froufe H.J.C."/>
            <person name="Barroso C.S."/>
            <person name="Egas C."/>
        </authorList>
    </citation>
    <scope>NUCLEOTIDE SEQUENCE [LARGE SCALE GENOMIC DNA]</scope>
    <source>
        <strain evidence="2 3">NBRC 110900</strain>
    </source>
</reference>
<protein>
    <submittedName>
        <fullName evidence="2">Cyclic di-GMP phosphodiesterase response regulator RpfG</fullName>
        <ecNumber evidence="2">3.1.4.52</ecNumber>
    </submittedName>
</protein>
<accession>A0A399ESZ3</accession>
<dbReference type="EMBL" id="QWLA01000038">
    <property type="protein sequence ID" value="RIH85722.1"/>
    <property type="molecule type" value="Genomic_DNA"/>
</dbReference>
<dbReference type="SMART" id="SM00471">
    <property type="entry name" value="HDc"/>
    <property type="match status" value="1"/>
</dbReference>
<dbReference type="RefSeq" id="WP_119278000.1">
    <property type="nucleotide sequence ID" value="NZ_QWLA01000038.1"/>
</dbReference>
<dbReference type="PANTHER" id="PTHR45228:SF1">
    <property type="entry name" value="CYCLIC DI-GMP PHOSPHODIESTERASE TM_0186"/>
    <property type="match status" value="1"/>
</dbReference>
<dbReference type="Gene3D" id="1.10.3210.10">
    <property type="entry name" value="Hypothetical protein af1432"/>
    <property type="match status" value="1"/>
</dbReference>
<proteinExistence type="predicted"/>
<dbReference type="InterPro" id="IPR003607">
    <property type="entry name" value="HD/PDEase_dom"/>
</dbReference>
<dbReference type="InterPro" id="IPR052020">
    <property type="entry name" value="Cyclic_di-GMP/3'3'-cGAMP_PDE"/>
</dbReference>
<comment type="caution">
    <text evidence="2">The sequence shown here is derived from an EMBL/GenBank/DDBJ whole genome shotgun (WGS) entry which is preliminary data.</text>
</comment>
<dbReference type="InterPro" id="IPR037522">
    <property type="entry name" value="HD_GYP_dom"/>
</dbReference>
<gene>
    <name evidence="2" type="primary">rpfG_4</name>
    <name evidence="2" type="ORF">Mrose_02059</name>
</gene>
<sequence length="249" mass="26973">MTFRERGEPEPRGICSEGGRVPRLEGFAHLVDGSAGMVESLVQLAQTADLLVQSDPHAARVSQLTQSLALQLGLSSEQSARMAQAALFHDLGKLLIDPQLLDKPTRLEAQEFEVVKTHTHLGAAILSLRHGSQSSLVVSIALAHHERWDGAGYPRQLSAAQIPLEGRIVAVADTFDALLTHRPYKAAWPLPRVLEEIARQAGKQFDPEVVAALMRLAHDRQLPLLEPGAPGVAMLHSPALRSPPLDVPL</sequence>
<dbReference type="Pfam" id="PF13487">
    <property type="entry name" value="HD_5"/>
    <property type="match status" value="1"/>
</dbReference>
<organism evidence="2 3">
    <name type="scientific">Calidithermus roseus</name>
    <dbReference type="NCBI Taxonomy" id="1644118"/>
    <lineage>
        <taxon>Bacteria</taxon>
        <taxon>Thermotogati</taxon>
        <taxon>Deinococcota</taxon>
        <taxon>Deinococci</taxon>
        <taxon>Thermales</taxon>
        <taxon>Thermaceae</taxon>
        <taxon>Calidithermus</taxon>
    </lineage>
</organism>
<dbReference type="OrthoDB" id="23815at2"/>
<evidence type="ECO:0000313" key="2">
    <source>
        <dbReference type="EMBL" id="RIH85722.1"/>
    </source>
</evidence>
<dbReference type="Proteomes" id="UP000265341">
    <property type="component" value="Unassembled WGS sequence"/>
</dbReference>
<dbReference type="GO" id="GO:0071111">
    <property type="term" value="F:cyclic-guanylate-specific phosphodiesterase activity"/>
    <property type="evidence" value="ECO:0007669"/>
    <property type="project" value="UniProtKB-EC"/>
</dbReference>
<dbReference type="PANTHER" id="PTHR45228">
    <property type="entry name" value="CYCLIC DI-GMP PHOSPHODIESTERASE TM_0186-RELATED"/>
    <property type="match status" value="1"/>
</dbReference>
<evidence type="ECO:0000313" key="3">
    <source>
        <dbReference type="Proteomes" id="UP000265341"/>
    </source>
</evidence>
<evidence type="ECO:0000259" key="1">
    <source>
        <dbReference type="PROSITE" id="PS51832"/>
    </source>
</evidence>
<dbReference type="CDD" id="cd00077">
    <property type="entry name" value="HDc"/>
    <property type="match status" value="1"/>
</dbReference>
<feature type="domain" description="HD-GYP" evidence="1">
    <location>
        <begin position="30"/>
        <end position="229"/>
    </location>
</feature>
<dbReference type="EC" id="3.1.4.52" evidence="2"/>
<dbReference type="AlphaFoldDB" id="A0A399ESZ3"/>
<dbReference type="PROSITE" id="PS51832">
    <property type="entry name" value="HD_GYP"/>
    <property type="match status" value="1"/>
</dbReference>
<keyword evidence="3" id="KW-1185">Reference proteome</keyword>